<dbReference type="AlphaFoldDB" id="A0AA36E018"/>
<evidence type="ECO:0000313" key="3">
    <source>
        <dbReference type="Proteomes" id="UP001177003"/>
    </source>
</evidence>
<name>A0AA36E018_LACSI</name>
<dbReference type="Pfam" id="PF26130">
    <property type="entry name" value="PB1-like"/>
    <property type="match status" value="1"/>
</dbReference>
<evidence type="ECO:0000259" key="1">
    <source>
        <dbReference type="Pfam" id="PF26130"/>
    </source>
</evidence>
<accession>A0AA36E018</accession>
<proteinExistence type="predicted"/>
<reference evidence="2" key="1">
    <citation type="submission" date="2023-04" db="EMBL/GenBank/DDBJ databases">
        <authorList>
            <person name="Vijverberg K."/>
            <person name="Xiong W."/>
            <person name="Schranz E."/>
        </authorList>
    </citation>
    <scope>NUCLEOTIDE SEQUENCE</scope>
</reference>
<dbReference type="InterPro" id="IPR058594">
    <property type="entry name" value="PB1-like_dom_pln"/>
</dbReference>
<evidence type="ECO:0000313" key="2">
    <source>
        <dbReference type="EMBL" id="CAI9276942.1"/>
    </source>
</evidence>
<keyword evidence="3" id="KW-1185">Reference proteome</keyword>
<dbReference type="EMBL" id="OX465079">
    <property type="protein sequence ID" value="CAI9276942.1"/>
    <property type="molecule type" value="Genomic_DNA"/>
</dbReference>
<dbReference type="Proteomes" id="UP001177003">
    <property type="component" value="Chromosome 3"/>
</dbReference>
<gene>
    <name evidence="2" type="ORF">LSALG_LOCUS16897</name>
</gene>
<sequence length="120" mass="14261">MFCMLLYHGGKFTYFPRRKYVNGKRHYVELLDIESFWVHDIDDMMVKLGHINECLPIEMYYHSQRPPCDVNFSLFTLASDDDVRNLAKYVGQHKLIEVSTEHGKTKLHTNSMPPTYVRYK</sequence>
<feature type="domain" description="PB1-like" evidence="1">
    <location>
        <begin position="4"/>
        <end position="102"/>
    </location>
</feature>
<protein>
    <recommendedName>
        <fullName evidence="1">PB1-like domain-containing protein</fullName>
    </recommendedName>
</protein>
<organism evidence="2 3">
    <name type="scientific">Lactuca saligna</name>
    <name type="common">Willowleaf lettuce</name>
    <dbReference type="NCBI Taxonomy" id="75948"/>
    <lineage>
        <taxon>Eukaryota</taxon>
        <taxon>Viridiplantae</taxon>
        <taxon>Streptophyta</taxon>
        <taxon>Embryophyta</taxon>
        <taxon>Tracheophyta</taxon>
        <taxon>Spermatophyta</taxon>
        <taxon>Magnoliopsida</taxon>
        <taxon>eudicotyledons</taxon>
        <taxon>Gunneridae</taxon>
        <taxon>Pentapetalae</taxon>
        <taxon>asterids</taxon>
        <taxon>campanulids</taxon>
        <taxon>Asterales</taxon>
        <taxon>Asteraceae</taxon>
        <taxon>Cichorioideae</taxon>
        <taxon>Cichorieae</taxon>
        <taxon>Lactucinae</taxon>
        <taxon>Lactuca</taxon>
    </lineage>
</organism>